<dbReference type="KEGG" id="psoj:PHYSODRAFT_310589"/>
<feature type="signal peptide" evidence="1">
    <location>
        <begin position="1"/>
        <end position="25"/>
    </location>
</feature>
<proteinExistence type="predicted"/>
<organism evidence="2 3">
    <name type="scientific">Phytophthora sojae (strain P6497)</name>
    <name type="common">Soybean stem and root rot agent</name>
    <name type="synonym">Phytophthora megasperma f. sp. glycines</name>
    <dbReference type="NCBI Taxonomy" id="1094619"/>
    <lineage>
        <taxon>Eukaryota</taxon>
        <taxon>Sar</taxon>
        <taxon>Stramenopiles</taxon>
        <taxon>Oomycota</taxon>
        <taxon>Peronosporomycetes</taxon>
        <taxon>Peronosporales</taxon>
        <taxon>Peronosporaceae</taxon>
        <taxon>Phytophthora</taxon>
    </lineage>
</organism>
<accession>G4YRT0</accession>
<dbReference type="InParanoid" id="G4YRT0"/>
<sequence length="364" mass="40560">MSSPSRRHRVVLLLTLTLLATLSAAVPGKKNGTATISDSGLNGKLRDNQRRLRTRAHAEERGFSVTALAEAMSKKPSNQKQVTQLFTNWFNRVEKGYSKANMNSEQATKAIVSTLAAKYSDERLVEMMVAAKKVSSTKKMATKLEAAQMQNWLSNKVSADDAFQFLKLDLKRSSVLESPQLKNWINYMDMRKDDPYKWLLEGLLKLDDNSAIRTAGMLGATKQNSAASPIAQNVEDLLLQSWMPNTADDIFKRLALNKQGEQLFENPAIVTRAAFATKLDKQNAGESMLSVLKATYRDEVLLSRMLAAAKERDSTKTIATNLEKAQFKDWSSTGKSTDDVFDLLKLDRQTDSMDELLKSPLLGT</sequence>
<feature type="chain" id="PRO_5003471531" description="RxLR effector protein" evidence="1">
    <location>
        <begin position="26"/>
        <end position="364"/>
    </location>
</feature>
<gene>
    <name evidence="2" type="ORF">PHYSODRAFT_310589</name>
</gene>
<dbReference type="GeneID" id="20643290"/>
<keyword evidence="3" id="KW-1185">Reference proteome</keyword>
<evidence type="ECO:0000313" key="2">
    <source>
        <dbReference type="EMBL" id="EGZ22907.1"/>
    </source>
</evidence>
<dbReference type="SMR" id="G4YRT0"/>
<dbReference type="Proteomes" id="UP000002640">
    <property type="component" value="Unassembled WGS sequence"/>
</dbReference>
<name>G4YRT0_PHYSP</name>
<dbReference type="RefSeq" id="XP_009518195.1">
    <property type="nucleotide sequence ID" value="XM_009519900.1"/>
</dbReference>
<keyword evidence="1" id="KW-0732">Signal</keyword>
<protein>
    <recommendedName>
        <fullName evidence="4">RxLR effector protein</fullName>
    </recommendedName>
</protein>
<reference evidence="2 3" key="1">
    <citation type="journal article" date="2006" name="Science">
        <title>Phytophthora genome sequences uncover evolutionary origins and mechanisms of pathogenesis.</title>
        <authorList>
            <person name="Tyler B.M."/>
            <person name="Tripathy S."/>
            <person name="Zhang X."/>
            <person name="Dehal P."/>
            <person name="Jiang R.H."/>
            <person name="Aerts A."/>
            <person name="Arredondo F.D."/>
            <person name="Baxter L."/>
            <person name="Bensasson D."/>
            <person name="Beynon J.L."/>
            <person name="Chapman J."/>
            <person name="Damasceno C.M."/>
            <person name="Dorrance A.E."/>
            <person name="Dou D."/>
            <person name="Dickerman A.W."/>
            <person name="Dubchak I.L."/>
            <person name="Garbelotto M."/>
            <person name="Gijzen M."/>
            <person name="Gordon S.G."/>
            <person name="Govers F."/>
            <person name="Grunwald N.J."/>
            <person name="Huang W."/>
            <person name="Ivors K.L."/>
            <person name="Jones R.W."/>
            <person name="Kamoun S."/>
            <person name="Krampis K."/>
            <person name="Lamour K.H."/>
            <person name="Lee M.K."/>
            <person name="McDonald W.H."/>
            <person name="Medina M."/>
            <person name="Meijer H.J."/>
            <person name="Nordberg E.K."/>
            <person name="Maclean D.J."/>
            <person name="Ospina-Giraldo M.D."/>
            <person name="Morris P.F."/>
            <person name="Phuntumart V."/>
            <person name="Putnam N.H."/>
            <person name="Rash S."/>
            <person name="Rose J.K."/>
            <person name="Sakihama Y."/>
            <person name="Salamov A.A."/>
            <person name="Savidor A."/>
            <person name="Scheuring C.F."/>
            <person name="Smith B.M."/>
            <person name="Sobral B.W."/>
            <person name="Terry A."/>
            <person name="Torto-Alalibo T.A."/>
            <person name="Win J."/>
            <person name="Xu Z."/>
            <person name="Zhang H."/>
            <person name="Grigoriev I.V."/>
            <person name="Rokhsar D.S."/>
            <person name="Boore J.L."/>
        </authorList>
    </citation>
    <scope>NUCLEOTIDE SEQUENCE [LARGE SCALE GENOMIC DNA]</scope>
    <source>
        <strain evidence="2 3">P6497</strain>
    </source>
</reference>
<evidence type="ECO:0008006" key="4">
    <source>
        <dbReference type="Google" id="ProtNLM"/>
    </source>
</evidence>
<evidence type="ECO:0000313" key="3">
    <source>
        <dbReference type="Proteomes" id="UP000002640"/>
    </source>
</evidence>
<evidence type="ECO:0000256" key="1">
    <source>
        <dbReference type="SAM" id="SignalP"/>
    </source>
</evidence>
<dbReference type="AlphaFoldDB" id="G4YRT0"/>
<dbReference type="EMBL" id="JH159152">
    <property type="protein sequence ID" value="EGZ22907.1"/>
    <property type="molecule type" value="Genomic_DNA"/>
</dbReference>